<keyword evidence="1" id="KW-0812">Transmembrane</keyword>
<dbReference type="AlphaFoldDB" id="A0AAX6DSW2"/>
<keyword evidence="3" id="KW-1185">Reference proteome</keyword>
<organism evidence="2 3">
    <name type="scientific">Iris pallida</name>
    <name type="common">Sweet iris</name>
    <dbReference type="NCBI Taxonomy" id="29817"/>
    <lineage>
        <taxon>Eukaryota</taxon>
        <taxon>Viridiplantae</taxon>
        <taxon>Streptophyta</taxon>
        <taxon>Embryophyta</taxon>
        <taxon>Tracheophyta</taxon>
        <taxon>Spermatophyta</taxon>
        <taxon>Magnoliopsida</taxon>
        <taxon>Liliopsida</taxon>
        <taxon>Asparagales</taxon>
        <taxon>Iridaceae</taxon>
        <taxon>Iridoideae</taxon>
        <taxon>Irideae</taxon>
        <taxon>Iris</taxon>
    </lineage>
</organism>
<sequence>MSDHFLRMVLFLVFRNFRKGFCSWVIFVLLLYDNHFGLDILVGNGFFLVWDILQEFVGALPSSWVCPEIEEVLPKFLQKLYFY</sequence>
<dbReference type="EMBL" id="JANAVB010042020">
    <property type="protein sequence ID" value="KAJ6794892.1"/>
    <property type="molecule type" value="Genomic_DNA"/>
</dbReference>
<reference evidence="2" key="2">
    <citation type="submission" date="2023-04" db="EMBL/GenBank/DDBJ databases">
        <authorList>
            <person name="Bruccoleri R.E."/>
            <person name="Oakeley E.J."/>
            <person name="Faust A.-M."/>
            <person name="Dessus-Babus S."/>
            <person name="Altorfer M."/>
            <person name="Burckhardt D."/>
            <person name="Oertli M."/>
            <person name="Naumann U."/>
            <person name="Petersen F."/>
            <person name="Wong J."/>
        </authorList>
    </citation>
    <scope>NUCLEOTIDE SEQUENCE</scope>
    <source>
        <strain evidence="2">GSM-AAB239-AS_SAM_17_03QT</strain>
        <tissue evidence="2">Leaf</tissue>
    </source>
</reference>
<keyword evidence="1" id="KW-0472">Membrane</keyword>
<proteinExistence type="predicted"/>
<feature type="transmembrane region" description="Helical" evidence="1">
    <location>
        <begin position="21"/>
        <end position="50"/>
    </location>
</feature>
<evidence type="ECO:0000313" key="2">
    <source>
        <dbReference type="EMBL" id="KAJ6794892.1"/>
    </source>
</evidence>
<dbReference type="Proteomes" id="UP001140949">
    <property type="component" value="Unassembled WGS sequence"/>
</dbReference>
<evidence type="ECO:0000313" key="3">
    <source>
        <dbReference type="Proteomes" id="UP001140949"/>
    </source>
</evidence>
<gene>
    <name evidence="2" type="ORF">M6B38_228290</name>
</gene>
<protein>
    <submittedName>
        <fullName evidence="2">Basic proline-rich protein-like</fullName>
    </submittedName>
</protein>
<accession>A0AAX6DSW2</accession>
<comment type="caution">
    <text evidence="2">The sequence shown here is derived from an EMBL/GenBank/DDBJ whole genome shotgun (WGS) entry which is preliminary data.</text>
</comment>
<evidence type="ECO:0000256" key="1">
    <source>
        <dbReference type="SAM" id="Phobius"/>
    </source>
</evidence>
<keyword evidence="1" id="KW-1133">Transmembrane helix</keyword>
<reference evidence="2" key="1">
    <citation type="journal article" date="2023" name="GigaByte">
        <title>Genome assembly of the bearded iris, Iris pallida Lam.</title>
        <authorList>
            <person name="Bruccoleri R.E."/>
            <person name="Oakeley E.J."/>
            <person name="Faust A.M.E."/>
            <person name="Altorfer M."/>
            <person name="Dessus-Babus S."/>
            <person name="Burckhardt D."/>
            <person name="Oertli M."/>
            <person name="Naumann U."/>
            <person name="Petersen F."/>
            <person name="Wong J."/>
        </authorList>
    </citation>
    <scope>NUCLEOTIDE SEQUENCE</scope>
    <source>
        <strain evidence="2">GSM-AAB239-AS_SAM_17_03QT</strain>
    </source>
</reference>
<name>A0AAX6DSW2_IRIPA</name>